<reference evidence="2 3" key="1">
    <citation type="submission" date="2015-12" db="EMBL/GenBank/DDBJ databases">
        <authorList>
            <person name="Shamseldin A."/>
            <person name="Moawad H."/>
            <person name="Abd El-Rahim W.M."/>
            <person name="Sadowsky M.J."/>
        </authorList>
    </citation>
    <scope>NUCLEOTIDE SEQUENCE [LARGE SCALE GENOMIC DNA]</scope>
    <source>
        <strain evidence="2 3">WF1</strain>
    </source>
</reference>
<dbReference type="AlphaFoldDB" id="A0A1V8M969"/>
<keyword evidence="1" id="KW-0472">Membrane</keyword>
<evidence type="ECO:0000256" key="1">
    <source>
        <dbReference type="SAM" id="Phobius"/>
    </source>
</evidence>
<keyword evidence="3" id="KW-1185">Reference proteome</keyword>
<sequence>MQAGVNNVADWSAGYLDAPGRKTAKNIGFRHEGIKTGIDNQHKNFMASYLVMTVIAIILITYSVIVLASRI</sequence>
<organism evidence="2 3">
    <name type="scientific">Methyloprofundus sedimenti</name>
    <dbReference type="NCBI Taxonomy" id="1420851"/>
    <lineage>
        <taxon>Bacteria</taxon>
        <taxon>Pseudomonadati</taxon>
        <taxon>Pseudomonadota</taxon>
        <taxon>Gammaproteobacteria</taxon>
        <taxon>Methylococcales</taxon>
        <taxon>Methylococcaceae</taxon>
        <taxon>Methyloprofundus</taxon>
    </lineage>
</organism>
<feature type="transmembrane region" description="Helical" evidence="1">
    <location>
        <begin position="46"/>
        <end position="68"/>
    </location>
</feature>
<keyword evidence="1" id="KW-1133">Transmembrane helix</keyword>
<evidence type="ECO:0000313" key="3">
    <source>
        <dbReference type="Proteomes" id="UP000191980"/>
    </source>
</evidence>
<comment type="caution">
    <text evidence="2">The sequence shown here is derived from an EMBL/GenBank/DDBJ whole genome shotgun (WGS) entry which is preliminary data.</text>
</comment>
<keyword evidence="1" id="KW-0812">Transmembrane</keyword>
<gene>
    <name evidence="2" type="ORF">AU255_09750</name>
</gene>
<protein>
    <submittedName>
        <fullName evidence="2">Uncharacterized protein</fullName>
    </submittedName>
</protein>
<accession>A0A1V8M969</accession>
<proteinExistence type="predicted"/>
<evidence type="ECO:0000313" key="2">
    <source>
        <dbReference type="EMBL" id="OQK18105.1"/>
    </source>
</evidence>
<name>A0A1V8M969_9GAMM</name>
<dbReference type="EMBL" id="LPUF01000001">
    <property type="protein sequence ID" value="OQK18105.1"/>
    <property type="molecule type" value="Genomic_DNA"/>
</dbReference>
<dbReference type="Proteomes" id="UP000191980">
    <property type="component" value="Unassembled WGS sequence"/>
</dbReference>